<gene>
    <name evidence="1" type="ORF">CLCR_03772</name>
</gene>
<protein>
    <submittedName>
        <fullName evidence="1">Uncharacterized protein</fullName>
    </submittedName>
</protein>
<reference evidence="2" key="1">
    <citation type="submission" date="2015-07" db="EMBL/GenBank/DDBJ databases">
        <authorList>
            <person name="Teixeira M.M."/>
            <person name="Souza R.C."/>
            <person name="Almeida L.G."/>
            <person name="Vicente V.A."/>
            <person name="de Hoog S."/>
            <person name="Bocca A.L."/>
            <person name="de Almeida S.R."/>
            <person name="Vasconcelos A.T."/>
            <person name="Felipe M.S."/>
        </authorList>
    </citation>
    <scope>NUCLEOTIDE SEQUENCE [LARGE SCALE GENOMIC DNA]</scope>
    <source>
        <strain evidence="2">KSF</strain>
    </source>
</reference>
<comment type="caution">
    <text evidence="1">The sequence shown here is derived from an EMBL/GenBank/DDBJ whole genome shotgun (WGS) entry which is preliminary data.</text>
</comment>
<evidence type="ECO:0000313" key="1">
    <source>
        <dbReference type="EMBL" id="OCT47432.1"/>
    </source>
</evidence>
<name>A0A1C1CG47_9EURO</name>
<dbReference type="AlphaFoldDB" id="A0A1C1CG47"/>
<dbReference type="Proteomes" id="UP000094526">
    <property type="component" value="Unassembled WGS sequence"/>
</dbReference>
<sequence>MPLLEDWQICLSEAHLPDEQGLVLAFSEKYWRCLGNFQAKFHTRGRQRAKAELRNDDVPAACTTTEQLQQNTEDYPIEDPYGVRIWEIPQ</sequence>
<proteinExistence type="predicted"/>
<evidence type="ECO:0000313" key="2">
    <source>
        <dbReference type="Proteomes" id="UP000094526"/>
    </source>
</evidence>
<dbReference type="EMBL" id="LGRB01000013">
    <property type="protein sequence ID" value="OCT47432.1"/>
    <property type="molecule type" value="Genomic_DNA"/>
</dbReference>
<accession>A0A1C1CG47</accession>
<organism evidence="1 2">
    <name type="scientific">Cladophialophora carrionii</name>
    <dbReference type="NCBI Taxonomy" id="86049"/>
    <lineage>
        <taxon>Eukaryota</taxon>
        <taxon>Fungi</taxon>
        <taxon>Dikarya</taxon>
        <taxon>Ascomycota</taxon>
        <taxon>Pezizomycotina</taxon>
        <taxon>Eurotiomycetes</taxon>
        <taxon>Chaetothyriomycetidae</taxon>
        <taxon>Chaetothyriales</taxon>
        <taxon>Herpotrichiellaceae</taxon>
        <taxon>Cladophialophora</taxon>
    </lineage>
</organism>
<dbReference type="VEuPathDB" id="FungiDB:CLCR_03772"/>
<keyword evidence="2" id="KW-1185">Reference proteome</keyword>